<keyword evidence="2" id="KW-1133">Transmembrane helix</keyword>
<keyword evidence="2" id="KW-0812">Transmembrane</keyword>
<protein>
    <submittedName>
        <fullName evidence="3">Oxygen tolerance</fullName>
    </submittedName>
</protein>
<dbReference type="AlphaFoldDB" id="A0A1H0S6K2"/>
<reference evidence="3 4" key="1">
    <citation type="submission" date="2016-10" db="EMBL/GenBank/DDBJ databases">
        <authorList>
            <person name="de Groot N.N."/>
        </authorList>
    </citation>
    <scope>NUCLEOTIDE SEQUENCE [LARGE SCALE GENOMIC DNA]</scope>
    <source>
        <strain evidence="3 4">DSM 12130</strain>
    </source>
</reference>
<accession>A0A1H0S6K2</accession>
<feature type="compositionally biased region" description="Basic and acidic residues" evidence="1">
    <location>
        <begin position="340"/>
        <end position="351"/>
    </location>
</feature>
<sequence>MKKLILHANQLTPLAIIAVIFGSCVASFAALTVDASLSHTSFPIDRGAMLTVTVTGESRGGDIDLPEIPDIRFHQRDKSSRFNMVNGNISFSSSQSFLVEALNPGKYTIPPINVVVGKESAATQPITFTVTGPGQQRDSDRSAADSGLQDVAFITVSKTGSQYLGEVVPITLNIYLNRQYKTDISSLPILEGDGVVMEPLSATPAQTQENRNGRSYHVISWNTTLTGIKTGLHKIRFRLDGSLLVPLDRQERSPLSSFGSVFFDDSFFNDIFGGYRSKPFTISSPELTFDVAPLPAKGKPENYSGAIGSFDLAVSASPVEIEPGEPITLVTRISGSGNFDRIEPPRLRDNTSWKTYSPTEVAPNRGQQQDGHEKIFEQAVIVKNSDITEIPPLNFSYFDPALKKYITKTSTPIPLTISTTGTVFQPGETTAPAKVQKKTAQQPTVIDRLAPLHLELGTLTPTYEPLYRKSWYLGTLAAMAITCLGAGTFLLRQRKYRRNPLLKEQQERNTLLAKDLDAAQQALSEHQSQQFLLACRTAIQNQLGRRFRLQPHAISTGDIEQMVGKDSELSKIFTLAQTALYAGTSLSADEMERLLHQLKKELETFK</sequence>
<dbReference type="OrthoDB" id="180318at2"/>
<evidence type="ECO:0000313" key="4">
    <source>
        <dbReference type="Proteomes" id="UP000199073"/>
    </source>
</evidence>
<keyword evidence="4" id="KW-1185">Reference proteome</keyword>
<proteinExistence type="predicted"/>
<dbReference type="Proteomes" id="UP000199073">
    <property type="component" value="Unassembled WGS sequence"/>
</dbReference>
<dbReference type="InterPro" id="IPR025738">
    <property type="entry name" value="BatD"/>
</dbReference>
<dbReference type="PANTHER" id="PTHR40940:SF2">
    <property type="entry name" value="BATD"/>
    <property type="match status" value="1"/>
</dbReference>
<feature type="region of interest" description="Disordered" evidence="1">
    <location>
        <begin position="340"/>
        <end position="370"/>
    </location>
</feature>
<feature type="transmembrane region" description="Helical" evidence="2">
    <location>
        <begin position="12"/>
        <end position="33"/>
    </location>
</feature>
<dbReference type="PROSITE" id="PS51257">
    <property type="entry name" value="PROKAR_LIPOPROTEIN"/>
    <property type="match status" value="1"/>
</dbReference>
<evidence type="ECO:0000256" key="2">
    <source>
        <dbReference type="SAM" id="Phobius"/>
    </source>
</evidence>
<feature type="transmembrane region" description="Helical" evidence="2">
    <location>
        <begin position="471"/>
        <end position="491"/>
    </location>
</feature>
<gene>
    <name evidence="3" type="ORF">SAMN05660330_02561</name>
</gene>
<name>A0A1H0S6K2_9BACT</name>
<dbReference type="EMBL" id="FNJI01000017">
    <property type="protein sequence ID" value="SDP37344.1"/>
    <property type="molecule type" value="Genomic_DNA"/>
</dbReference>
<dbReference type="PANTHER" id="PTHR40940">
    <property type="entry name" value="PROTEIN BATD-RELATED"/>
    <property type="match status" value="1"/>
</dbReference>
<evidence type="ECO:0000313" key="3">
    <source>
        <dbReference type="EMBL" id="SDP37344.1"/>
    </source>
</evidence>
<organism evidence="3 4">
    <name type="scientific">Desulforhopalus singaporensis</name>
    <dbReference type="NCBI Taxonomy" id="91360"/>
    <lineage>
        <taxon>Bacteria</taxon>
        <taxon>Pseudomonadati</taxon>
        <taxon>Thermodesulfobacteriota</taxon>
        <taxon>Desulfobulbia</taxon>
        <taxon>Desulfobulbales</taxon>
        <taxon>Desulfocapsaceae</taxon>
        <taxon>Desulforhopalus</taxon>
    </lineage>
</organism>
<dbReference type="Pfam" id="PF13584">
    <property type="entry name" value="BatD"/>
    <property type="match status" value="1"/>
</dbReference>
<dbReference type="STRING" id="91360.SAMN05660330_02561"/>
<keyword evidence="2" id="KW-0472">Membrane</keyword>
<evidence type="ECO:0000256" key="1">
    <source>
        <dbReference type="SAM" id="MobiDB-lite"/>
    </source>
</evidence>
<dbReference type="RefSeq" id="WP_092223425.1">
    <property type="nucleotide sequence ID" value="NZ_FNJI01000017.1"/>
</dbReference>